<dbReference type="GO" id="GO:0005886">
    <property type="term" value="C:plasma membrane"/>
    <property type="evidence" value="ECO:0007669"/>
    <property type="project" value="TreeGrafter"/>
</dbReference>
<comment type="caution">
    <text evidence="3">The sequence shown here is derived from an EMBL/GenBank/DDBJ whole genome shotgun (WGS) entry which is preliminary data.</text>
</comment>
<name>A0A1J5SMW3_9ZZZZ</name>
<feature type="transmembrane region" description="Helical" evidence="1">
    <location>
        <begin position="6"/>
        <end position="24"/>
    </location>
</feature>
<organism evidence="3">
    <name type="scientific">mine drainage metagenome</name>
    <dbReference type="NCBI Taxonomy" id="410659"/>
    <lineage>
        <taxon>unclassified sequences</taxon>
        <taxon>metagenomes</taxon>
        <taxon>ecological metagenomes</taxon>
    </lineage>
</organism>
<protein>
    <submittedName>
        <fullName evidence="3">Vancomycin high temperature exclusion protein</fullName>
    </submittedName>
</protein>
<dbReference type="InterPro" id="IPR003848">
    <property type="entry name" value="DUF218"/>
</dbReference>
<dbReference type="PANTHER" id="PTHR30336:SF20">
    <property type="entry name" value="DUF218 DOMAIN-CONTAINING PROTEIN"/>
    <property type="match status" value="1"/>
</dbReference>
<reference evidence="3" key="1">
    <citation type="submission" date="2016-10" db="EMBL/GenBank/DDBJ databases">
        <title>Sequence of Gallionella enrichment culture.</title>
        <authorList>
            <person name="Poehlein A."/>
            <person name="Muehling M."/>
            <person name="Daniel R."/>
        </authorList>
    </citation>
    <scope>NUCLEOTIDE SEQUENCE</scope>
</reference>
<keyword evidence="1" id="KW-0812">Transmembrane</keyword>
<keyword evidence="1" id="KW-0472">Membrane</keyword>
<keyword evidence="1" id="KW-1133">Transmembrane helix</keyword>
<gene>
    <name evidence="3" type="ORF">GALL_124030</name>
</gene>
<dbReference type="Pfam" id="PF02698">
    <property type="entry name" value="DUF218"/>
    <property type="match status" value="1"/>
</dbReference>
<dbReference type="InterPro" id="IPR051599">
    <property type="entry name" value="Cell_Envelope_Assoc"/>
</dbReference>
<sequence length="212" mass="23896">MVKKIILPICVIIFFAFVCIFICNSKIESAAKGKLYNSVDSISFNKVGLLLGTSKFMTGGGVNPYYSYRIEAATELFRAKKIKYLIISGDNSTKFYDEPTQMKKDLIAEGIDSSRLFLDYAGFRTFDSMIRLKEIFGQDSVTIISQKFHNERALFIAEKENIVAVGFNAKDVNQTMGVKVQAREKLARVKVFVDYLVGKKPHFLGNKISIPE</sequence>
<accession>A0A1J5SMW3</accession>
<evidence type="ECO:0000313" key="3">
    <source>
        <dbReference type="EMBL" id="OIR05352.1"/>
    </source>
</evidence>
<dbReference type="CDD" id="cd06259">
    <property type="entry name" value="YdcF-like"/>
    <property type="match status" value="1"/>
</dbReference>
<dbReference type="AlphaFoldDB" id="A0A1J5SMW3"/>
<dbReference type="EMBL" id="MLJW01000050">
    <property type="protein sequence ID" value="OIR05352.1"/>
    <property type="molecule type" value="Genomic_DNA"/>
</dbReference>
<feature type="domain" description="DUF218" evidence="2">
    <location>
        <begin position="62"/>
        <end position="165"/>
    </location>
</feature>
<evidence type="ECO:0000256" key="1">
    <source>
        <dbReference type="SAM" id="Phobius"/>
    </source>
</evidence>
<evidence type="ECO:0000259" key="2">
    <source>
        <dbReference type="Pfam" id="PF02698"/>
    </source>
</evidence>
<dbReference type="PANTHER" id="PTHR30336">
    <property type="entry name" value="INNER MEMBRANE PROTEIN, PROBABLE PERMEASE"/>
    <property type="match status" value="1"/>
</dbReference>
<proteinExistence type="predicted"/>